<keyword evidence="2" id="KW-1185">Reference proteome</keyword>
<gene>
    <name evidence="1" type="ORF">NX722_25095</name>
</gene>
<organism evidence="1 2">
    <name type="scientific">Endozoicomonas gorgoniicola</name>
    <dbReference type="NCBI Taxonomy" id="1234144"/>
    <lineage>
        <taxon>Bacteria</taxon>
        <taxon>Pseudomonadati</taxon>
        <taxon>Pseudomonadota</taxon>
        <taxon>Gammaproteobacteria</taxon>
        <taxon>Oceanospirillales</taxon>
        <taxon>Endozoicomonadaceae</taxon>
        <taxon>Endozoicomonas</taxon>
    </lineage>
</organism>
<protein>
    <recommendedName>
        <fullName evidence="3">CNP1-like uncharacterized domain-containing protein</fullName>
    </recommendedName>
</protein>
<comment type="caution">
    <text evidence="1">The sequence shown here is derived from an EMBL/GenBank/DDBJ whole genome shotgun (WGS) entry which is preliminary data.</text>
</comment>
<evidence type="ECO:0000313" key="2">
    <source>
        <dbReference type="Proteomes" id="UP001209854"/>
    </source>
</evidence>
<dbReference type="Proteomes" id="UP001209854">
    <property type="component" value="Unassembled WGS sequence"/>
</dbReference>
<proteinExistence type="predicted"/>
<dbReference type="EMBL" id="JAPFCC010000001">
    <property type="protein sequence ID" value="MCW7555844.1"/>
    <property type="molecule type" value="Genomic_DNA"/>
</dbReference>
<accession>A0ABT3N2I7</accession>
<sequence length="178" mass="20017">MTTDSRSNDKLLLPVAMNKLTLLLFAFLTALPAWGAAVLKPEGKPTSFVRLMKDDSGERVSGQELQAYLNSLLRANAIYDRTASVEQPSLYFSVKANQAGDLVVTRKVTQANRIVMENNTLKVYGIGYSLQSDCSRLEQRCWVLFPNRKTRWMEITYAPKAVKELATGIGLLIREMQR</sequence>
<evidence type="ECO:0000313" key="1">
    <source>
        <dbReference type="EMBL" id="MCW7555844.1"/>
    </source>
</evidence>
<reference evidence="1 2" key="1">
    <citation type="submission" date="2022-10" db="EMBL/GenBank/DDBJ databases">
        <title>High-quality genome sequences of two octocoral-associated bacteria, Endozoicomonas euniceicola EF212 and Endozoicomonas gorgoniicola PS125.</title>
        <authorList>
            <person name="Chiou Y.-J."/>
            <person name="Chen Y.-H."/>
        </authorList>
    </citation>
    <scope>NUCLEOTIDE SEQUENCE [LARGE SCALE GENOMIC DNA]</scope>
    <source>
        <strain evidence="1 2">PS125</strain>
    </source>
</reference>
<name>A0ABT3N2I7_9GAMM</name>
<evidence type="ECO:0008006" key="3">
    <source>
        <dbReference type="Google" id="ProtNLM"/>
    </source>
</evidence>
<dbReference type="RefSeq" id="WP_262565583.1">
    <property type="nucleotide sequence ID" value="NZ_JAPFCC010000001.1"/>
</dbReference>